<proteinExistence type="predicted"/>
<comment type="caution">
    <text evidence="1">The sequence shown here is derived from an EMBL/GenBank/DDBJ whole genome shotgun (WGS) entry which is preliminary data.</text>
</comment>
<dbReference type="AlphaFoldDB" id="A0A5S3PBA3"/>
<reference evidence="1 2" key="1">
    <citation type="submission" date="2019-05" db="EMBL/GenBank/DDBJ databases">
        <title>Sulfitobacter sabulilitoris sp. nov., isolated from a marine sand.</title>
        <authorList>
            <person name="Yoon J.-H."/>
        </authorList>
    </citation>
    <scope>NUCLEOTIDE SEQUENCE [LARGE SCALE GENOMIC DNA]</scope>
    <source>
        <strain evidence="1 2">HSMS-29</strain>
    </source>
</reference>
<dbReference type="OrthoDB" id="7353682at2"/>
<protein>
    <submittedName>
        <fullName evidence="1">Phosphate/phosphite/phosphonate ABC transporter substrate-binding protein</fullName>
    </submittedName>
</protein>
<dbReference type="Gene3D" id="3.40.190.10">
    <property type="entry name" value="Periplasmic binding protein-like II"/>
    <property type="match status" value="1"/>
</dbReference>
<dbReference type="Proteomes" id="UP000309550">
    <property type="component" value="Unassembled WGS sequence"/>
</dbReference>
<gene>
    <name evidence="1" type="ORF">FDT80_16435</name>
</gene>
<accession>A0A5S3PBA3</accession>
<evidence type="ECO:0000313" key="2">
    <source>
        <dbReference type="Proteomes" id="UP000309550"/>
    </source>
</evidence>
<organism evidence="1 2">
    <name type="scientific">Sulfitobacter sabulilitoris</name>
    <dbReference type="NCBI Taxonomy" id="2562655"/>
    <lineage>
        <taxon>Bacteria</taxon>
        <taxon>Pseudomonadati</taxon>
        <taxon>Pseudomonadota</taxon>
        <taxon>Alphaproteobacteria</taxon>
        <taxon>Rhodobacterales</taxon>
        <taxon>Roseobacteraceae</taxon>
        <taxon>Sulfitobacter</taxon>
    </lineage>
</organism>
<dbReference type="SUPFAM" id="SSF53850">
    <property type="entry name" value="Periplasmic binding protein-like II"/>
    <property type="match status" value="1"/>
</dbReference>
<dbReference type="Pfam" id="PF12974">
    <property type="entry name" value="Phosphonate-bd"/>
    <property type="match status" value="1"/>
</dbReference>
<dbReference type="PANTHER" id="PTHR35841">
    <property type="entry name" value="PHOSPHONATES-BINDING PERIPLASMIC PROTEIN"/>
    <property type="match status" value="1"/>
</dbReference>
<sequence length="251" mass="27305">MTASLPMYDRSTTRGPNDRLWARVREALGRGPQTLDRDTDPRLTWHDPDLVLSQTCGLPFRLGLNTHVTYVGTPDYGVRGCLPGYYKSYIVVRRDDPRKRLSEFEKCTLARNSVLSQSGWAAMENHLVDTGAGFSFERHAIDTGSHEASVAAVSAGEADIAAIDAVTWTLLKREGATGACRVLSFTRPTPGLPLITAGGTDPAPMRSALDRAIKSLSGRDRAQLLLKGVVQIPVEAYLDEPVPPSCKVVTD</sequence>
<dbReference type="EMBL" id="VANS01000005">
    <property type="protein sequence ID" value="TMM50843.1"/>
    <property type="molecule type" value="Genomic_DNA"/>
</dbReference>
<dbReference type="PANTHER" id="PTHR35841:SF1">
    <property type="entry name" value="PHOSPHONATES-BINDING PERIPLASMIC PROTEIN"/>
    <property type="match status" value="1"/>
</dbReference>
<name>A0A5S3PBA3_9RHOB</name>
<dbReference type="RefSeq" id="WP_138663415.1">
    <property type="nucleotide sequence ID" value="NZ_VANS01000005.1"/>
</dbReference>
<keyword evidence="2" id="KW-1185">Reference proteome</keyword>
<evidence type="ECO:0000313" key="1">
    <source>
        <dbReference type="EMBL" id="TMM50843.1"/>
    </source>
</evidence>